<evidence type="ECO:0000313" key="2">
    <source>
        <dbReference type="Proteomes" id="UP000015102"/>
    </source>
</evidence>
<dbReference type="EMBL" id="CAQQ02390961">
    <property type="status" value="NOT_ANNOTATED_CDS"/>
    <property type="molecule type" value="Genomic_DNA"/>
</dbReference>
<dbReference type="Proteomes" id="UP000015102">
    <property type="component" value="Unassembled WGS sequence"/>
</dbReference>
<sequence>MELGSLRIANSLLYFGMISLNDTFLQVVRDIFENQAHHILVVKFAQDRTTATIEIRFILILVIPTQPPSL</sequence>
<dbReference type="EnsemblMetazoa" id="MESCA004779-RA">
    <property type="protein sequence ID" value="MESCA004779-PA"/>
    <property type="gene ID" value="MESCA004779"/>
</dbReference>
<organism evidence="1 2">
    <name type="scientific">Megaselia scalaris</name>
    <name type="common">Humpbacked fly</name>
    <name type="synonym">Phora scalaris</name>
    <dbReference type="NCBI Taxonomy" id="36166"/>
    <lineage>
        <taxon>Eukaryota</taxon>
        <taxon>Metazoa</taxon>
        <taxon>Ecdysozoa</taxon>
        <taxon>Arthropoda</taxon>
        <taxon>Hexapoda</taxon>
        <taxon>Insecta</taxon>
        <taxon>Pterygota</taxon>
        <taxon>Neoptera</taxon>
        <taxon>Endopterygota</taxon>
        <taxon>Diptera</taxon>
        <taxon>Brachycera</taxon>
        <taxon>Muscomorpha</taxon>
        <taxon>Platypezoidea</taxon>
        <taxon>Phoridae</taxon>
        <taxon>Megaseliini</taxon>
        <taxon>Megaselia</taxon>
    </lineage>
</organism>
<proteinExistence type="predicted"/>
<reference evidence="1" key="2">
    <citation type="submission" date="2015-06" db="UniProtKB">
        <authorList>
            <consortium name="EnsemblMetazoa"/>
        </authorList>
    </citation>
    <scope>IDENTIFICATION</scope>
</reference>
<reference evidence="2" key="1">
    <citation type="submission" date="2013-02" db="EMBL/GenBank/DDBJ databases">
        <authorList>
            <person name="Hughes D."/>
        </authorList>
    </citation>
    <scope>NUCLEOTIDE SEQUENCE</scope>
    <source>
        <strain>Durham</strain>
        <strain evidence="2">NC isolate 2 -- Noor lab</strain>
    </source>
</reference>
<dbReference type="EMBL" id="CAQQ02390962">
    <property type="status" value="NOT_ANNOTATED_CDS"/>
    <property type="molecule type" value="Genomic_DNA"/>
</dbReference>
<keyword evidence="2" id="KW-1185">Reference proteome</keyword>
<name>T1GMK4_MEGSC</name>
<accession>T1GMK4</accession>
<protein>
    <submittedName>
        <fullName evidence="1">Uncharacterized protein</fullName>
    </submittedName>
</protein>
<dbReference type="HOGENOM" id="CLU_2760694_0_0_1"/>
<dbReference type="AlphaFoldDB" id="T1GMK4"/>
<evidence type="ECO:0000313" key="1">
    <source>
        <dbReference type="EnsemblMetazoa" id="MESCA004779-PA"/>
    </source>
</evidence>